<evidence type="ECO:0000256" key="2">
    <source>
        <dbReference type="ARBA" id="ARBA00010100"/>
    </source>
</evidence>
<dbReference type="GO" id="GO:0005886">
    <property type="term" value="C:plasma membrane"/>
    <property type="evidence" value="ECO:0007669"/>
    <property type="project" value="UniProtKB-SubCell"/>
</dbReference>
<sequence>MDLWVMTLLALFPILVIFFLIVFLRWSAKAAMPIALILTALIAITIWGAEVTQVSAAVIHGIVLALEILFIVFGALLLLNTLKESGALQTIRASFTGISPDRRIQAIIIAWLFGCFIEGSAGFGTPAVVAAPLLVAIGFPAMAAVMIALVIQSSPVSFGAVGTPIIVGVGSGLEGQESVMAALGSMPFDEFIHSVGAQVALTHGIAGILVPLLMAGLLTRFFGKSRSFLEGFKVWKFALFAAFAFVIPYYLVALLLGPEFPALLGGLTGLLIVVPAARAGWLQPKEDEMFEFEPRSKWEPEWIGALQDEVDKEIAGKNMGLLKAWSPYVIVAGLLIVTRAVDGINEFLQQPALTFEWENIFGSTVTTDIAPLFVPGMFFVITSIITYYVHSMGKQPGTYKNAWSVSFKTWLGAAAPLLFAVPMAQVFVNSGSDMYESMPILLAEAATNVAGELWPLFAPIFGALGAFFGGSNTVSNVMFSFFQFGAAQNMGLDLNGSRIVVSLQAVGGAAGNMIAVHNVVAASATVGLLGKEGLIIRKTLIPMIYYVIIAGMLGMGFIMGGVNFWFLTALLWAIVYVIILALNKGKNVPVGPDKKPSIRG</sequence>
<feature type="transmembrane region" description="Helical" evidence="8">
    <location>
        <begin position="195"/>
        <end position="222"/>
    </location>
</feature>
<evidence type="ECO:0000256" key="6">
    <source>
        <dbReference type="ARBA" id="ARBA00022989"/>
    </source>
</evidence>
<keyword evidence="7 8" id="KW-0472">Membrane</keyword>
<feature type="transmembrane region" description="Helical" evidence="8">
    <location>
        <begin position="6"/>
        <end position="24"/>
    </location>
</feature>
<dbReference type="Proteomes" id="UP000595349">
    <property type="component" value="Chromosome"/>
</dbReference>
<dbReference type="GO" id="GO:0015295">
    <property type="term" value="F:solute:proton symporter activity"/>
    <property type="evidence" value="ECO:0007669"/>
    <property type="project" value="TreeGrafter"/>
</dbReference>
<comment type="subcellular location">
    <subcellularLocation>
        <location evidence="1 8">Cell membrane</location>
        <topology evidence="1 8">Multi-pass membrane protein</topology>
    </subcellularLocation>
</comment>
<feature type="transmembrane region" description="Helical" evidence="8">
    <location>
        <begin position="369"/>
        <end position="389"/>
    </location>
</feature>
<evidence type="ECO:0000313" key="10">
    <source>
        <dbReference type="Proteomes" id="UP000595349"/>
    </source>
</evidence>
<comment type="caution">
    <text evidence="8">Lacks conserved residue(s) required for the propagation of feature annotation.</text>
</comment>
<feature type="transmembrane region" description="Helical" evidence="8">
    <location>
        <begin position="234"/>
        <end position="256"/>
    </location>
</feature>
<dbReference type="NCBIfam" id="TIGR00795">
    <property type="entry name" value="lctP"/>
    <property type="match status" value="1"/>
</dbReference>
<evidence type="ECO:0000256" key="4">
    <source>
        <dbReference type="ARBA" id="ARBA00022475"/>
    </source>
</evidence>
<feature type="transmembrane region" description="Helical" evidence="8">
    <location>
        <begin position="410"/>
        <end position="428"/>
    </location>
</feature>
<protein>
    <recommendedName>
        <fullName evidence="8">L-lactate permease</fullName>
    </recommendedName>
</protein>
<dbReference type="GO" id="GO:0015129">
    <property type="term" value="F:lactate transmembrane transporter activity"/>
    <property type="evidence" value="ECO:0007669"/>
    <property type="project" value="UniProtKB-UniRule"/>
</dbReference>
<dbReference type="InterPro" id="IPR003804">
    <property type="entry name" value="Lactate_perm"/>
</dbReference>
<comment type="similarity">
    <text evidence="2 8">Belongs to the lactate permease family.</text>
</comment>
<feature type="transmembrane region" description="Helical" evidence="8">
    <location>
        <begin position="103"/>
        <end position="123"/>
    </location>
</feature>
<proteinExistence type="inferred from homology"/>
<feature type="transmembrane region" description="Helical" evidence="8">
    <location>
        <begin position="55"/>
        <end position="82"/>
    </location>
</feature>
<feature type="transmembrane region" description="Helical" evidence="8">
    <location>
        <begin position="540"/>
        <end position="558"/>
    </location>
</feature>
<keyword evidence="5 8" id="KW-0812">Transmembrane</keyword>
<dbReference type="AlphaFoldDB" id="A0A7T7CGB5"/>
<feature type="transmembrane region" description="Helical" evidence="8">
    <location>
        <begin position="129"/>
        <end position="151"/>
    </location>
</feature>
<evidence type="ECO:0000256" key="7">
    <source>
        <dbReference type="ARBA" id="ARBA00023136"/>
    </source>
</evidence>
<dbReference type="Pfam" id="PF02652">
    <property type="entry name" value="Lactate_perm"/>
    <property type="match status" value="1"/>
</dbReference>
<evidence type="ECO:0000256" key="1">
    <source>
        <dbReference type="ARBA" id="ARBA00004651"/>
    </source>
</evidence>
<dbReference type="RefSeq" id="WP_200085412.1">
    <property type="nucleotide sequence ID" value="NZ_CP054706.1"/>
</dbReference>
<feature type="transmembrane region" description="Helical" evidence="8">
    <location>
        <begin position="321"/>
        <end position="341"/>
    </location>
</feature>
<name>A0A7T7CGB5_9BACI</name>
<reference evidence="9 10" key="1">
    <citation type="submission" date="2020-06" db="EMBL/GenBank/DDBJ databases">
        <title>Genomic analysis of Salicibibacter sp. NKC21-4.</title>
        <authorList>
            <person name="Oh Y.J."/>
        </authorList>
    </citation>
    <scope>NUCLEOTIDE SEQUENCE [LARGE SCALE GENOMIC DNA]</scope>
    <source>
        <strain evidence="9 10">NKC21-4</strain>
    </source>
</reference>
<organism evidence="9 10">
    <name type="scientific">Salicibibacter cibi</name>
    <dbReference type="NCBI Taxonomy" id="2743001"/>
    <lineage>
        <taxon>Bacteria</taxon>
        <taxon>Bacillati</taxon>
        <taxon>Bacillota</taxon>
        <taxon>Bacilli</taxon>
        <taxon>Bacillales</taxon>
        <taxon>Bacillaceae</taxon>
        <taxon>Salicibibacter</taxon>
    </lineage>
</organism>
<comment type="function">
    <text evidence="8">Uptake of L-lactate across the membrane. Can also transport D-lactate and glycolate.</text>
</comment>
<feature type="transmembrane region" description="Helical" evidence="8">
    <location>
        <begin position="262"/>
        <end position="281"/>
    </location>
</feature>
<dbReference type="KEGG" id="scib:HUG20_14610"/>
<dbReference type="PANTHER" id="PTHR30003:SF0">
    <property type="entry name" value="GLYCOLATE PERMEASE GLCA-RELATED"/>
    <property type="match status" value="1"/>
</dbReference>
<keyword evidence="10" id="KW-1185">Reference proteome</keyword>
<keyword evidence="6 8" id="KW-1133">Transmembrane helix</keyword>
<keyword evidence="4 8" id="KW-1003">Cell membrane</keyword>
<evidence type="ECO:0000256" key="3">
    <source>
        <dbReference type="ARBA" id="ARBA00022448"/>
    </source>
</evidence>
<dbReference type="EMBL" id="CP054706">
    <property type="protein sequence ID" value="QQK81005.1"/>
    <property type="molecule type" value="Genomic_DNA"/>
</dbReference>
<evidence type="ECO:0000313" key="9">
    <source>
        <dbReference type="EMBL" id="QQK81005.1"/>
    </source>
</evidence>
<feature type="transmembrane region" description="Helical" evidence="8">
    <location>
        <begin position="31"/>
        <end position="49"/>
    </location>
</feature>
<dbReference type="PANTHER" id="PTHR30003">
    <property type="entry name" value="L-LACTATE PERMEASE"/>
    <property type="match status" value="1"/>
</dbReference>
<evidence type="ECO:0000256" key="5">
    <source>
        <dbReference type="ARBA" id="ARBA00022692"/>
    </source>
</evidence>
<feature type="transmembrane region" description="Helical" evidence="8">
    <location>
        <begin position="456"/>
        <end position="482"/>
    </location>
</feature>
<evidence type="ECO:0000256" key="8">
    <source>
        <dbReference type="RuleBase" id="RU365092"/>
    </source>
</evidence>
<feature type="transmembrane region" description="Helical" evidence="8">
    <location>
        <begin position="158"/>
        <end position="175"/>
    </location>
</feature>
<gene>
    <name evidence="9" type="ORF">HUG20_14610</name>
</gene>
<keyword evidence="3 8" id="KW-0813">Transport</keyword>
<accession>A0A7T7CGB5</accession>
<feature type="transmembrane region" description="Helical" evidence="8">
    <location>
        <begin position="564"/>
        <end position="582"/>
    </location>
</feature>